<reference evidence="1 2" key="1">
    <citation type="submission" date="2023-11" db="EMBL/GenBank/DDBJ databases">
        <title>Lentzea sokolovensis, sp. nov., Lentzea kristufkii, sp. nov., and Lentzea miocenensis, sp. nov., rare actinobacteria from Sokolov Coal Basin, Miocene lacustrine sediment, Czech Republic.</title>
        <authorList>
            <person name="Lara A."/>
            <person name="Kotroba L."/>
            <person name="Nouioui I."/>
            <person name="Neumann-Schaal M."/>
            <person name="Mast Y."/>
            <person name="Chronakova A."/>
        </authorList>
    </citation>
    <scope>NUCLEOTIDE SEQUENCE [LARGE SCALE GENOMIC DNA]</scope>
    <source>
        <strain evidence="1 2">BCCO 10_0061</strain>
    </source>
</reference>
<dbReference type="EMBL" id="JAXAVU010000010">
    <property type="protein sequence ID" value="MDX8145329.1"/>
    <property type="molecule type" value="Genomic_DNA"/>
</dbReference>
<dbReference type="Proteomes" id="UP001285352">
    <property type="component" value="Unassembled WGS sequence"/>
</dbReference>
<organism evidence="1 2">
    <name type="scientific">Lentzea sokolovensis</name>
    <dbReference type="NCBI Taxonomy" id="3095429"/>
    <lineage>
        <taxon>Bacteria</taxon>
        <taxon>Bacillati</taxon>
        <taxon>Actinomycetota</taxon>
        <taxon>Actinomycetes</taxon>
        <taxon>Pseudonocardiales</taxon>
        <taxon>Pseudonocardiaceae</taxon>
        <taxon>Lentzea</taxon>
    </lineage>
</organism>
<keyword evidence="2" id="KW-1185">Reference proteome</keyword>
<dbReference type="RefSeq" id="WP_319977478.1">
    <property type="nucleotide sequence ID" value="NZ_JAXAVU010000010.1"/>
</dbReference>
<reference evidence="1 2" key="2">
    <citation type="submission" date="2023-11" db="EMBL/GenBank/DDBJ databases">
        <authorList>
            <person name="Lara A.C."/>
            <person name="Chronakova A."/>
        </authorList>
    </citation>
    <scope>NUCLEOTIDE SEQUENCE [LARGE SCALE GENOMIC DNA]</scope>
    <source>
        <strain evidence="1 2">BCCO 10_0061</strain>
    </source>
</reference>
<protein>
    <recommendedName>
        <fullName evidence="3">DUF3800 domain-containing protein</fullName>
    </recommendedName>
</protein>
<evidence type="ECO:0008006" key="3">
    <source>
        <dbReference type="Google" id="ProtNLM"/>
    </source>
</evidence>
<name>A0ABU4V0V5_9PSEU</name>
<proteinExistence type="predicted"/>
<sequence>MTAHVFVDETKEKGYLVTAAALVPGDLASARRIVRGLIMANQRRIHFHKESDQRRKQILDVVVEIAPEVTIYDGSAHARRRQRDACLVRLVADLAASAVSMLVLEQDDSVLEADKKLLYRCVRDLGCHDTLVYRHHRAHEEPLLALPDAIAWCWHRGGHWKKRVEPLVASVEVL</sequence>
<gene>
    <name evidence="1" type="ORF">SK854_24685</name>
</gene>
<accession>A0ABU4V0V5</accession>
<comment type="caution">
    <text evidence="1">The sequence shown here is derived from an EMBL/GenBank/DDBJ whole genome shotgun (WGS) entry which is preliminary data.</text>
</comment>
<evidence type="ECO:0000313" key="2">
    <source>
        <dbReference type="Proteomes" id="UP001285352"/>
    </source>
</evidence>
<evidence type="ECO:0000313" key="1">
    <source>
        <dbReference type="EMBL" id="MDX8145329.1"/>
    </source>
</evidence>